<keyword evidence="3" id="KW-0863">Zinc-finger</keyword>
<feature type="compositionally biased region" description="Basic and acidic residues" evidence="5">
    <location>
        <begin position="423"/>
        <end position="438"/>
    </location>
</feature>
<feature type="domain" description="NHR" evidence="6">
    <location>
        <begin position="229"/>
        <end position="384"/>
    </location>
</feature>
<dbReference type="PANTHER" id="PTHR12429">
    <property type="entry name" value="NEURALIZED"/>
    <property type="match status" value="1"/>
</dbReference>
<feature type="compositionally biased region" description="Acidic residues" evidence="5">
    <location>
        <begin position="168"/>
        <end position="192"/>
    </location>
</feature>
<dbReference type="SMART" id="SM00588">
    <property type="entry name" value="NEUZ"/>
    <property type="match status" value="2"/>
</dbReference>
<evidence type="ECO:0000256" key="2">
    <source>
        <dbReference type="ARBA" id="ARBA00022737"/>
    </source>
</evidence>
<dbReference type="GO" id="GO:0061630">
    <property type="term" value="F:ubiquitin protein ligase activity"/>
    <property type="evidence" value="ECO:0007669"/>
    <property type="project" value="TreeGrafter"/>
</dbReference>
<evidence type="ECO:0000256" key="1">
    <source>
        <dbReference type="ARBA" id="ARBA00022723"/>
    </source>
</evidence>
<keyword evidence="8" id="KW-1185">Reference proteome</keyword>
<evidence type="ECO:0000259" key="6">
    <source>
        <dbReference type="PROSITE" id="PS51065"/>
    </source>
</evidence>
<protein>
    <submittedName>
        <fullName evidence="7">Putative neuralized</fullName>
    </submittedName>
</protein>
<dbReference type="EMBL" id="JTDY01004041">
    <property type="protein sequence ID" value="KOB68675.1"/>
    <property type="molecule type" value="Genomic_DNA"/>
</dbReference>
<feature type="domain" description="NHR" evidence="6">
    <location>
        <begin position="1"/>
        <end position="168"/>
    </location>
</feature>
<feature type="region of interest" description="Disordered" evidence="5">
    <location>
        <begin position="168"/>
        <end position="209"/>
    </location>
</feature>
<feature type="compositionally biased region" description="Polar residues" evidence="5">
    <location>
        <begin position="413"/>
        <end position="422"/>
    </location>
</feature>
<proteinExistence type="predicted"/>
<keyword evidence="4" id="KW-0862">Zinc</keyword>
<evidence type="ECO:0000256" key="3">
    <source>
        <dbReference type="ARBA" id="ARBA00022771"/>
    </source>
</evidence>
<keyword evidence="1" id="KW-0479">Metal-binding</keyword>
<feature type="region of interest" description="Disordered" evidence="5">
    <location>
        <begin position="406"/>
        <end position="447"/>
    </location>
</feature>
<dbReference type="InterPro" id="IPR013083">
    <property type="entry name" value="Znf_RING/FYVE/PHD"/>
</dbReference>
<dbReference type="Pfam" id="PF07177">
    <property type="entry name" value="Neuralized"/>
    <property type="match status" value="2"/>
</dbReference>
<dbReference type="AlphaFoldDB" id="A0A0L7KZV4"/>
<name>A0A0L7KZV4_OPEBR</name>
<dbReference type="InterPro" id="IPR006573">
    <property type="entry name" value="NHR_dom"/>
</dbReference>
<dbReference type="PROSITE" id="PS51065">
    <property type="entry name" value="NHR"/>
    <property type="match status" value="2"/>
</dbReference>
<accession>A0A0L7KZV4</accession>
<keyword evidence="2" id="KW-0677">Repeat</keyword>
<dbReference type="Gene3D" id="2.60.120.920">
    <property type="match status" value="2"/>
</dbReference>
<dbReference type="Pfam" id="PF13920">
    <property type="entry name" value="zf-C3HC4_3"/>
    <property type="match status" value="1"/>
</dbReference>
<dbReference type="Gene3D" id="3.30.40.10">
    <property type="entry name" value="Zinc/RING finger domain, C3HC4 (zinc finger)"/>
    <property type="match status" value="1"/>
</dbReference>
<evidence type="ECO:0000256" key="5">
    <source>
        <dbReference type="SAM" id="MobiDB-lite"/>
    </source>
</evidence>
<evidence type="ECO:0000313" key="7">
    <source>
        <dbReference type="EMBL" id="KOB68675.1"/>
    </source>
</evidence>
<dbReference type="PANTHER" id="PTHR12429:SF6">
    <property type="entry name" value="PROTEIN NEURALIZED"/>
    <property type="match status" value="1"/>
</dbReference>
<dbReference type="FunFam" id="2.60.120.920:FF:000005">
    <property type="entry name" value="Putative E3 ubiquitin-protein ligase NEURL1B"/>
    <property type="match status" value="1"/>
</dbReference>
<feature type="non-terminal residue" evidence="7">
    <location>
        <position position="500"/>
    </location>
</feature>
<evidence type="ECO:0000313" key="8">
    <source>
        <dbReference type="Proteomes" id="UP000037510"/>
    </source>
</evidence>
<gene>
    <name evidence="7" type="ORF">OBRU01_18061</name>
</gene>
<dbReference type="Proteomes" id="UP000037510">
    <property type="component" value="Unassembled WGS sequence"/>
</dbReference>
<feature type="non-terminal residue" evidence="7">
    <location>
        <position position="1"/>
    </location>
</feature>
<comment type="caution">
    <text evidence="7">The sequence shown here is derived from an EMBL/GenBank/DDBJ whole genome shotgun (WGS) entry which is preliminary data.</text>
</comment>
<organism evidence="7 8">
    <name type="scientific">Operophtera brumata</name>
    <name type="common">Winter moth</name>
    <name type="synonym">Phalaena brumata</name>
    <dbReference type="NCBI Taxonomy" id="104452"/>
    <lineage>
        <taxon>Eukaryota</taxon>
        <taxon>Metazoa</taxon>
        <taxon>Ecdysozoa</taxon>
        <taxon>Arthropoda</taxon>
        <taxon>Hexapoda</taxon>
        <taxon>Insecta</taxon>
        <taxon>Pterygota</taxon>
        <taxon>Neoptera</taxon>
        <taxon>Endopterygota</taxon>
        <taxon>Lepidoptera</taxon>
        <taxon>Glossata</taxon>
        <taxon>Ditrysia</taxon>
        <taxon>Geometroidea</taxon>
        <taxon>Geometridae</taxon>
        <taxon>Larentiinae</taxon>
        <taxon>Operophtera</taxon>
    </lineage>
</organism>
<dbReference type="STRING" id="104452.A0A0L7KZV4"/>
<dbReference type="InterPro" id="IPR037962">
    <property type="entry name" value="Neuralized"/>
</dbReference>
<sequence>SFSVTAPGTSCTGGTPSNLPALRFHSVHWKNVRVSRDGFSARNLEPYGARKGVVCIRFVEVSNSWGGFIRFGFTSHDPASLAHSLHEFTGLELRNEPDNWAWVLSNLNEQFCEKDSILYYYVNSAGYVHYGINGEEKALLVSLVDTTNPLWAFVNIYGNIRAIQFVDDGDDDDDYDDDDDDADDDDDDDDADSIAPSQARRANHSPVEDERLVRSMTSLSVEDSSSLVPLSLHRTKGINVQYANDRGEAARSENEFCQGYVFTARPMRPGQTIVVRVLETEAAYAGSLAIGLTSCDPAMLQPCDLPDDAEWLLDRPEYWVVRRDAATGLRRGDELAVTLTLDGEVRISRNGSNPVTDMHVDHTVRLWAFVDIYGATQKVMMLSSQLTQTPPQQLRVIAESAPLSAGAGGTELAFTNSRPPSSTRRDTNQPEASIHNEHAQTTNGHDLRVERASSVIGEGDMTGTECIICCENPIDSVLYMCGHMCMCYTCAEQQWKVKGD</sequence>
<reference evidence="7 8" key="1">
    <citation type="journal article" date="2015" name="Genome Biol. Evol.">
        <title>The genome of winter moth (Operophtera brumata) provides a genomic perspective on sexual dimorphism and phenology.</title>
        <authorList>
            <person name="Derks M.F."/>
            <person name="Smit S."/>
            <person name="Salis L."/>
            <person name="Schijlen E."/>
            <person name="Bossers A."/>
            <person name="Mateman C."/>
            <person name="Pijl A.S."/>
            <person name="de Ridder D."/>
            <person name="Groenen M.A."/>
            <person name="Visser M.E."/>
            <person name="Megens H.J."/>
        </authorList>
    </citation>
    <scope>NUCLEOTIDE SEQUENCE [LARGE SCALE GENOMIC DNA]</scope>
    <source>
        <strain evidence="7">WM2013NL</strain>
        <tissue evidence="7">Head and thorax</tissue>
    </source>
</reference>
<dbReference type="GO" id="GO:0008270">
    <property type="term" value="F:zinc ion binding"/>
    <property type="evidence" value="ECO:0007669"/>
    <property type="project" value="UniProtKB-KW"/>
</dbReference>
<dbReference type="InterPro" id="IPR043136">
    <property type="entry name" value="B30.2/SPRY_sf"/>
</dbReference>
<evidence type="ECO:0000256" key="4">
    <source>
        <dbReference type="ARBA" id="ARBA00022833"/>
    </source>
</evidence>